<gene>
    <name evidence="1" type="ORF">CP963_06480</name>
</gene>
<reference evidence="1 2" key="1">
    <citation type="submission" date="2017-09" db="EMBL/GenBank/DDBJ databases">
        <title>Genomics of the genus Arcobacter.</title>
        <authorList>
            <person name="Perez-Cataluna A."/>
            <person name="Figueras M.J."/>
            <person name="Salas-Masso N."/>
        </authorList>
    </citation>
    <scope>NUCLEOTIDE SEQUENCE [LARGE SCALE GENOMIC DNA]</scope>
    <source>
        <strain evidence="1 2">CECT 7834</strain>
    </source>
</reference>
<name>A0A6M8NET8_9BACT</name>
<sequence length="74" mass="8360">MKRLTITVLVAGLFAGSLFASENNTMMGMDKEKCAVMHKSMHQDLKKDSLSNELTTFEKHQKILNPERDELYGG</sequence>
<organism evidence="1 2">
    <name type="scientific">Arcobacter cloacae</name>
    <dbReference type="NCBI Taxonomy" id="1054034"/>
    <lineage>
        <taxon>Bacteria</taxon>
        <taxon>Pseudomonadati</taxon>
        <taxon>Campylobacterota</taxon>
        <taxon>Epsilonproteobacteria</taxon>
        <taxon>Campylobacterales</taxon>
        <taxon>Arcobacteraceae</taxon>
        <taxon>Arcobacter</taxon>
    </lineage>
</organism>
<dbReference type="EMBL" id="NXII01000006">
    <property type="protein sequence ID" value="RXI41741.1"/>
    <property type="molecule type" value="Genomic_DNA"/>
</dbReference>
<evidence type="ECO:0000313" key="1">
    <source>
        <dbReference type="EMBL" id="RXI41741.1"/>
    </source>
</evidence>
<dbReference type="Proteomes" id="UP000290378">
    <property type="component" value="Unassembled WGS sequence"/>
</dbReference>
<evidence type="ECO:0000313" key="2">
    <source>
        <dbReference type="Proteomes" id="UP000290378"/>
    </source>
</evidence>
<comment type="caution">
    <text evidence="1">The sequence shown here is derived from an EMBL/GenBank/DDBJ whole genome shotgun (WGS) entry which is preliminary data.</text>
</comment>
<proteinExistence type="predicted"/>
<keyword evidence="2" id="KW-1185">Reference proteome</keyword>
<protein>
    <submittedName>
        <fullName evidence="1">Uncharacterized protein</fullName>
    </submittedName>
</protein>
<accession>A0A6M8NET8</accession>
<dbReference type="AlphaFoldDB" id="A0A6M8NET8"/>
<dbReference type="RefSeq" id="WP_129013392.1">
    <property type="nucleotide sequence ID" value="NZ_CBCSEI010000025.1"/>
</dbReference>